<dbReference type="PANTHER" id="PTHR31632:SF2">
    <property type="entry name" value="PLASMA MEMBRANE IRON PERMEASE"/>
    <property type="match status" value="1"/>
</dbReference>
<proteinExistence type="inferred from homology"/>
<evidence type="ECO:0000256" key="4">
    <source>
        <dbReference type="ARBA" id="ARBA00022989"/>
    </source>
</evidence>
<keyword evidence="4 6" id="KW-1133">Transmembrane helix</keyword>
<dbReference type="OrthoDB" id="8215804at2"/>
<dbReference type="RefSeq" id="WP_023175610.1">
    <property type="nucleotide sequence ID" value="NC_022600.1"/>
</dbReference>
<feature type="transmembrane region" description="Helical" evidence="6">
    <location>
        <begin position="129"/>
        <end position="151"/>
    </location>
</feature>
<dbReference type="eggNOG" id="COG0672">
    <property type="taxonomic scope" value="Bacteria"/>
</dbReference>
<keyword evidence="5 6" id="KW-0472">Membrane</keyword>
<dbReference type="GO" id="GO:0015093">
    <property type="term" value="F:ferrous iron transmembrane transporter activity"/>
    <property type="evidence" value="ECO:0007669"/>
    <property type="project" value="TreeGrafter"/>
</dbReference>
<keyword evidence="8" id="KW-1185">Reference proteome</keyword>
<dbReference type="STRING" id="1183438.GKIL_4024"/>
<dbReference type="PATRIC" id="fig|1183438.3.peg.3961"/>
<evidence type="ECO:0000256" key="6">
    <source>
        <dbReference type="SAM" id="Phobius"/>
    </source>
</evidence>
<dbReference type="HOGENOM" id="CLU_077905_0_1_3"/>
<comment type="subcellular location">
    <subcellularLocation>
        <location evidence="1">Membrane</location>
        <topology evidence="1">Multi-pass membrane protein</topology>
    </subcellularLocation>
</comment>
<dbReference type="AlphaFoldDB" id="U5QRC7"/>
<organism evidence="7 8">
    <name type="scientific">Gloeobacter kilaueensis (strain ATCC BAA-2537 / CCAP 1431/1 / ULC 316 / JS1)</name>
    <dbReference type="NCBI Taxonomy" id="1183438"/>
    <lineage>
        <taxon>Bacteria</taxon>
        <taxon>Bacillati</taxon>
        <taxon>Cyanobacteriota</taxon>
        <taxon>Cyanophyceae</taxon>
        <taxon>Gloeobacterales</taxon>
        <taxon>Gloeobacteraceae</taxon>
        <taxon>Gloeobacter</taxon>
    </lineage>
</organism>
<evidence type="ECO:0000313" key="7">
    <source>
        <dbReference type="EMBL" id="AGY60270.1"/>
    </source>
</evidence>
<evidence type="ECO:0000256" key="3">
    <source>
        <dbReference type="ARBA" id="ARBA00022692"/>
    </source>
</evidence>
<feature type="transmembrane region" description="Helical" evidence="6">
    <location>
        <begin position="157"/>
        <end position="179"/>
    </location>
</feature>
<feature type="transmembrane region" description="Helical" evidence="6">
    <location>
        <begin position="12"/>
        <end position="31"/>
    </location>
</feature>
<feature type="transmembrane region" description="Helical" evidence="6">
    <location>
        <begin position="43"/>
        <end position="65"/>
    </location>
</feature>
<keyword evidence="3 6" id="KW-0812">Transmembrane</keyword>
<sequence length="318" mass="34741">MDFASVLPTFAITLREGVEAALVVGIVLAYLKKANRAHLARWVWSGVGLGLVASAIIGGLFGWLIAHLGEANQRYAPVIEPLLEGVFSVLAIAMLSWMLLWMTRQARAMKGQLETSVGVALQRDEQAGWAILGLIVFAVVREGFETVLFIASRFEEGLFATLGAVLGIAAAALIALLLFKWGVRIDLRRFFQTMGVLLLLIVAGLVVAALAHFDAALHAFAQIDRASEQLCFFSERFSRNASCILGPGIWDGSRVLPENRFPGALLNALFGYTEHFYLVQLVGYALFIALVGGLYWQSLSGRPLLPFKKRTPLNTTLH</sequence>
<accession>U5QRC7</accession>
<feature type="transmembrane region" description="Helical" evidence="6">
    <location>
        <begin position="85"/>
        <end position="103"/>
    </location>
</feature>
<dbReference type="EMBL" id="CP003587">
    <property type="protein sequence ID" value="AGY60270.1"/>
    <property type="molecule type" value="Genomic_DNA"/>
</dbReference>
<evidence type="ECO:0000313" key="8">
    <source>
        <dbReference type="Proteomes" id="UP000017396"/>
    </source>
</evidence>
<comment type="similarity">
    <text evidence="2">Belongs to the oxidase-dependent Fe transporter (OFeT) (TC 9.A.10.1) family.</text>
</comment>
<evidence type="ECO:0000256" key="2">
    <source>
        <dbReference type="ARBA" id="ARBA00008333"/>
    </source>
</evidence>
<reference evidence="7 8" key="1">
    <citation type="journal article" date="2013" name="PLoS ONE">
        <title>Cultivation and Complete Genome Sequencing of Gloeobacter kilaueensis sp. nov., from a Lava Cave in Kilauea Caldera, Hawai'i.</title>
        <authorList>
            <person name="Saw J.H."/>
            <person name="Schatz M."/>
            <person name="Brown M.V."/>
            <person name="Kunkel D.D."/>
            <person name="Foster J.S."/>
            <person name="Shick H."/>
            <person name="Christensen S."/>
            <person name="Hou S."/>
            <person name="Wan X."/>
            <person name="Donachie S.P."/>
        </authorList>
    </citation>
    <scope>NUCLEOTIDE SEQUENCE [LARGE SCALE GENOMIC DNA]</scope>
    <source>
        <strain evidence="8">JS</strain>
    </source>
</reference>
<protein>
    <submittedName>
        <fullName evidence="7">Iron permease FTR1</fullName>
    </submittedName>
</protein>
<evidence type="ECO:0000256" key="1">
    <source>
        <dbReference type="ARBA" id="ARBA00004141"/>
    </source>
</evidence>
<dbReference type="GO" id="GO:0033573">
    <property type="term" value="C:high-affinity iron permease complex"/>
    <property type="evidence" value="ECO:0007669"/>
    <property type="project" value="InterPro"/>
</dbReference>
<evidence type="ECO:0000256" key="5">
    <source>
        <dbReference type="ARBA" id="ARBA00023136"/>
    </source>
</evidence>
<dbReference type="Proteomes" id="UP000017396">
    <property type="component" value="Chromosome"/>
</dbReference>
<dbReference type="Pfam" id="PF03239">
    <property type="entry name" value="FTR1"/>
    <property type="match status" value="1"/>
</dbReference>
<dbReference type="PANTHER" id="PTHR31632">
    <property type="entry name" value="IRON TRANSPORTER FTH1"/>
    <property type="match status" value="1"/>
</dbReference>
<dbReference type="InterPro" id="IPR004923">
    <property type="entry name" value="FTR1/Fip1/EfeU"/>
</dbReference>
<name>U5QRC7_GLOK1</name>
<gene>
    <name evidence="7" type="ORF">GKIL_4024</name>
</gene>
<dbReference type="KEGG" id="glj:GKIL_4024"/>
<feature type="transmembrane region" description="Helical" evidence="6">
    <location>
        <begin position="275"/>
        <end position="296"/>
    </location>
</feature>
<feature type="transmembrane region" description="Helical" evidence="6">
    <location>
        <begin position="191"/>
        <end position="213"/>
    </location>
</feature>